<name>A0A1W1BY87_9ZZZZ</name>
<evidence type="ECO:0000256" key="1">
    <source>
        <dbReference type="SAM" id="Coils"/>
    </source>
</evidence>
<accession>A0A1W1BY87</accession>
<protein>
    <submittedName>
        <fullName evidence="3">Uncharacterized protein</fullName>
    </submittedName>
</protein>
<evidence type="ECO:0000313" key="3">
    <source>
        <dbReference type="EMBL" id="SFV58444.1"/>
    </source>
</evidence>
<dbReference type="EMBL" id="FPHL01000017">
    <property type="protein sequence ID" value="SFV58444.1"/>
    <property type="molecule type" value="Genomic_DNA"/>
</dbReference>
<keyword evidence="2" id="KW-1133">Transmembrane helix</keyword>
<gene>
    <name evidence="3" type="ORF">MNB_SV-10-970</name>
</gene>
<dbReference type="AlphaFoldDB" id="A0A1W1BY87"/>
<feature type="transmembrane region" description="Helical" evidence="2">
    <location>
        <begin position="41"/>
        <end position="60"/>
    </location>
</feature>
<sequence>MLIEKKQKVINMKEKMMISAILLFGTTLAEASVAEQEGMFVWPVVLSAALIILFLTYLVISYKNRIKHQNTLLEEKDEKIKWFREVSAKNEYNRTQKEHELEKQIVELNHTIEILEKKAKEGTKNQVVAKLEAQQNKRARLLERAGMTV</sequence>
<organism evidence="3">
    <name type="scientific">hydrothermal vent metagenome</name>
    <dbReference type="NCBI Taxonomy" id="652676"/>
    <lineage>
        <taxon>unclassified sequences</taxon>
        <taxon>metagenomes</taxon>
        <taxon>ecological metagenomes</taxon>
    </lineage>
</organism>
<evidence type="ECO:0000256" key="2">
    <source>
        <dbReference type="SAM" id="Phobius"/>
    </source>
</evidence>
<keyword evidence="1" id="KW-0175">Coiled coil</keyword>
<feature type="coiled-coil region" evidence="1">
    <location>
        <begin position="98"/>
        <end position="144"/>
    </location>
</feature>
<keyword evidence="2" id="KW-0472">Membrane</keyword>
<proteinExistence type="predicted"/>
<keyword evidence="2" id="KW-0812">Transmembrane</keyword>
<reference evidence="3" key="1">
    <citation type="submission" date="2016-10" db="EMBL/GenBank/DDBJ databases">
        <authorList>
            <person name="de Groot N.N."/>
        </authorList>
    </citation>
    <scope>NUCLEOTIDE SEQUENCE</scope>
</reference>